<feature type="compositionally biased region" description="Polar residues" evidence="1">
    <location>
        <begin position="12"/>
        <end position="23"/>
    </location>
</feature>
<gene>
    <name evidence="2" type="primary">OSJNBa0013M12.25</name>
</gene>
<reference evidence="3" key="1">
    <citation type="journal article" date="2005" name="Nature">
        <title>The map-based sequence of the rice genome.</title>
        <authorList>
            <consortium name="International rice genome sequencing project (IRGSP)"/>
            <person name="Matsumoto T."/>
            <person name="Wu J."/>
            <person name="Kanamori H."/>
            <person name="Katayose Y."/>
            <person name="Fujisawa M."/>
            <person name="Namiki N."/>
            <person name="Mizuno H."/>
            <person name="Yamamoto K."/>
            <person name="Antonio B.A."/>
            <person name="Baba T."/>
            <person name="Sakata K."/>
            <person name="Nagamura Y."/>
            <person name="Aoki H."/>
            <person name="Arikawa K."/>
            <person name="Arita K."/>
            <person name="Bito T."/>
            <person name="Chiden Y."/>
            <person name="Fujitsuka N."/>
            <person name="Fukunaka R."/>
            <person name="Hamada M."/>
            <person name="Harada C."/>
            <person name="Hayashi A."/>
            <person name="Hijishita S."/>
            <person name="Honda M."/>
            <person name="Hosokawa S."/>
            <person name="Ichikawa Y."/>
            <person name="Idonuma A."/>
            <person name="Iijima M."/>
            <person name="Ikeda M."/>
            <person name="Ikeno M."/>
            <person name="Ito K."/>
            <person name="Ito S."/>
            <person name="Ito T."/>
            <person name="Ito Y."/>
            <person name="Ito Y."/>
            <person name="Iwabuchi A."/>
            <person name="Kamiya K."/>
            <person name="Karasawa W."/>
            <person name="Kurita K."/>
            <person name="Katagiri S."/>
            <person name="Kikuta A."/>
            <person name="Kobayashi H."/>
            <person name="Kobayashi N."/>
            <person name="Machita K."/>
            <person name="Maehara T."/>
            <person name="Masukawa M."/>
            <person name="Mizubayashi T."/>
            <person name="Mukai Y."/>
            <person name="Nagasaki H."/>
            <person name="Nagata Y."/>
            <person name="Naito S."/>
            <person name="Nakashima M."/>
            <person name="Nakama Y."/>
            <person name="Nakamichi Y."/>
            <person name="Nakamura M."/>
            <person name="Meguro A."/>
            <person name="Negishi M."/>
            <person name="Ohta I."/>
            <person name="Ohta T."/>
            <person name="Okamoto M."/>
            <person name="Ono N."/>
            <person name="Saji S."/>
            <person name="Sakaguchi M."/>
            <person name="Sakai K."/>
            <person name="Shibata M."/>
            <person name="Shimokawa T."/>
            <person name="Song J."/>
            <person name="Takazaki Y."/>
            <person name="Terasawa K."/>
            <person name="Tsugane M."/>
            <person name="Tsuji K."/>
            <person name="Ueda S."/>
            <person name="Waki K."/>
            <person name="Yamagata H."/>
            <person name="Yamamoto M."/>
            <person name="Yamamoto S."/>
            <person name="Yamane H."/>
            <person name="Yoshiki S."/>
            <person name="Yoshihara R."/>
            <person name="Yukawa K."/>
            <person name="Zhong H."/>
            <person name="Yano M."/>
            <person name="Yuan Q."/>
            <person name="Ouyang S."/>
            <person name="Liu J."/>
            <person name="Jones K.M."/>
            <person name="Gansberger K."/>
            <person name="Moffat K."/>
            <person name="Hill J."/>
            <person name="Bera J."/>
            <person name="Fadrosh D."/>
            <person name="Jin S."/>
            <person name="Johri S."/>
            <person name="Kim M."/>
            <person name="Overton L."/>
            <person name="Reardon M."/>
            <person name="Tsitrin T."/>
            <person name="Vuong H."/>
            <person name="Weaver B."/>
            <person name="Ciecko A."/>
            <person name="Tallon L."/>
            <person name="Jackson J."/>
            <person name="Pai G."/>
            <person name="Aken S.V."/>
            <person name="Utterback T."/>
            <person name="Reidmuller S."/>
            <person name="Feldblyum T."/>
            <person name="Hsiao J."/>
            <person name="Zismann V."/>
            <person name="Iobst S."/>
            <person name="de Vazeille A.R."/>
            <person name="Buell C.R."/>
            <person name="Ying K."/>
            <person name="Li Y."/>
            <person name="Lu T."/>
            <person name="Huang Y."/>
            <person name="Zhao Q."/>
            <person name="Feng Q."/>
            <person name="Zhang L."/>
            <person name="Zhu J."/>
            <person name="Weng Q."/>
            <person name="Mu J."/>
            <person name="Lu Y."/>
            <person name="Fan D."/>
            <person name="Liu Y."/>
            <person name="Guan J."/>
            <person name="Zhang Y."/>
            <person name="Yu S."/>
            <person name="Liu X."/>
            <person name="Zhang Y."/>
            <person name="Hong G."/>
            <person name="Han B."/>
            <person name="Choisne N."/>
            <person name="Demange N."/>
            <person name="Orjeda G."/>
            <person name="Samain S."/>
            <person name="Cattolico L."/>
            <person name="Pelletier E."/>
            <person name="Couloux A."/>
            <person name="Segurens B."/>
            <person name="Wincker P."/>
            <person name="D'Hont A."/>
            <person name="Scarpelli C."/>
            <person name="Weissenbach J."/>
            <person name="Salanoubat M."/>
            <person name="Quetier F."/>
            <person name="Yu Y."/>
            <person name="Kim H.R."/>
            <person name="Rambo T."/>
            <person name="Currie J."/>
            <person name="Collura K."/>
            <person name="Luo M."/>
            <person name="Yang T."/>
            <person name="Ammiraju J.S.S."/>
            <person name="Engler F."/>
            <person name="Soderlund C."/>
            <person name="Wing R.A."/>
            <person name="Palmer L.E."/>
            <person name="de la Bastide M."/>
            <person name="Spiegel L."/>
            <person name="Nascimento L."/>
            <person name="Zutavern T."/>
            <person name="O'Shaughnessy A."/>
            <person name="Dike S."/>
            <person name="Dedhia N."/>
            <person name="Preston R."/>
            <person name="Balija V."/>
            <person name="McCombie W.R."/>
            <person name="Chow T."/>
            <person name="Chen H."/>
            <person name="Chung M."/>
            <person name="Chen C."/>
            <person name="Shaw J."/>
            <person name="Wu H."/>
            <person name="Hsiao K."/>
            <person name="Chao Y."/>
            <person name="Chu M."/>
            <person name="Cheng C."/>
            <person name="Hour A."/>
            <person name="Lee P."/>
            <person name="Lin S."/>
            <person name="Lin Y."/>
            <person name="Liou J."/>
            <person name="Liu S."/>
            <person name="Hsing Y."/>
            <person name="Raghuvanshi S."/>
            <person name="Mohanty A."/>
            <person name="Bharti A.K."/>
            <person name="Gaur A."/>
            <person name="Gupta V."/>
            <person name="Kumar D."/>
            <person name="Ravi V."/>
            <person name="Vij S."/>
            <person name="Kapur A."/>
            <person name="Khurana P."/>
            <person name="Khurana P."/>
            <person name="Khurana J.P."/>
            <person name="Tyagi A.K."/>
            <person name="Gaikwad K."/>
            <person name="Singh A."/>
            <person name="Dalal V."/>
            <person name="Srivastava S."/>
            <person name="Dixit A."/>
            <person name="Pal A.K."/>
            <person name="Ghazi I.A."/>
            <person name="Yadav M."/>
            <person name="Pandit A."/>
            <person name="Bhargava A."/>
            <person name="Sureshbabu K."/>
            <person name="Batra K."/>
            <person name="Sharma T.R."/>
            <person name="Mohapatra T."/>
            <person name="Singh N.K."/>
            <person name="Messing J."/>
            <person name="Nelson A.B."/>
            <person name="Fuks G."/>
            <person name="Kavchok S."/>
            <person name="Keizer G."/>
            <person name="Linton E."/>
            <person name="Llaca V."/>
            <person name="Song R."/>
            <person name="Tanyolac B."/>
            <person name="Young S."/>
            <person name="Ho-Il K."/>
            <person name="Hahn J.H."/>
            <person name="Sangsakoo G."/>
            <person name="Vanavichit A."/>
            <person name="de Mattos Luiz.A.T."/>
            <person name="Zimmer P.D."/>
            <person name="Malone G."/>
            <person name="Dellagostin O."/>
            <person name="de Oliveira A.C."/>
            <person name="Bevan M."/>
            <person name="Bancroft I."/>
            <person name="Minx P."/>
            <person name="Cordum H."/>
            <person name="Wilson R."/>
            <person name="Cheng Z."/>
            <person name="Jin W."/>
            <person name="Jiang J."/>
            <person name="Leong S.A."/>
            <person name="Iwama H."/>
            <person name="Gojobori T."/>
            <person name="Itoh T."/>
            <person name="Niimura Y."/>
            <person name="Fujii Y."/>
            <person name="Habara T."/>
            <person name="Sakai H."/>
            <person name="Sato Y."/>
            <person name="Wilson G."/>
            <person name="Kumar K."/>
            <person name="McCouch S."/>
            <person name="Juretic N."/>
            <person name="Hoen D."/>
            <person name="Wright S."/>
            <person name="Bruskiewich R."/>
            <person name="Bureau T."/>
            <person name="Miyao A."/>
            <person name="Hirochika H."/>
            <person name="Nishikawa T."/>
            <person name="Kadowaki K."/>
            <person name="Sugiura M."/>
            <person name="Burr B."/>
            <person name="Sasaki T."/>
        </authorList>
    </citation>
    <scope>NUCLEOTIDE SEQUENCE [LARGE SCALE GENOMIC DNA]</scope>
    <source>
        <strain evidence="3">cv. Nipponbare</strain>
    </source>
</reference>
<evidence type="ECO:0000313" key="3">
    <source>
        <dbReference type="Proteomes" id="UP000000763"/>
    </source>
</evidence>
<feature type="region of interest" description="Disordered" evidence="1">
    <location>
        <begin position="1"/>
        <end position="34"/>
    </location>
</feature>
<protein>
    <submittedName>
        <fullName evidence="2">Uncharacterized protein</fullName>
    </submittedName>
</protein>
<accession>Q9FRE2</accession>
<reference evidence="3" key="2">
    <citation type="journal article" date="2008" name="Nucleic Acids Res.">
        <title>The rice annotation project database (RAP-DB): 2008 update.</title>
        <authorList>
            <consortium name="The rice annotation project (RAP)"/>
        </authorList>
    </citation>
    <scope>GENOME REANNOTATION</scope>
    <source>
        <strain evidence="3">cv. Nipponbare</strain>
    </source>
</reference>
<dbReference type="AlphaFoldDB" id="Q9FRE2"/>
<evidence type="ECO:0000313" key="2">
    <source>
        <dbReference type="EMBL" id="AAG46120.1"/>
    </source>
</evidence>
<organism evidence="2 3">
    <name type="scientific">Oryza sativa subsp. japonica</name>
    <name type="common">Rice</name>
    <dbReference type="NCBI Taxonomy" id="39947"/>
    <lineage>
        <taxon>Eukaryota</taxon>
        <taxon>Viridiplantae</taxon>
        <taxon>Streptophyta</taxon>
        <taxon>Embryophyta</taxon>
        <taxon>Tracheophyta</taxon>
        <taxon>Spermatophyta</taxon>
        <taxon>Magnoliopsida</taxon>
        <taxon>Liliopsida</taxon>
        <taxon>Poales</taxon>
        <taxon>Poaceae</taxon>
        <taxon>BOP clade</taxon>
        <taxon>Oryzoideae</taxon>
        <taxon>Oryzeae</taxon>
        <taxon>Oryzinae</taxon>
        <taxon>Oryza</taxon>
        <taxon>Oryza sativa</taxon>
    </lineage>
</organism>
<feature type="compositionally biased region" description="Low complexity" evidence="1">
    <location>
        <begin position="1"/>
        <end position="11"/>
    </location>
</feature>
<sequence length="46" mass="5294">MARVQQQQQQQHYATFNNNQINRRTPYAPALSIGTGCRWPADGYRG</sequence>
<evidence type="ECO:0000256" key="1">
    <source>
        <dbReference type="SAM" id="MobiDB-lite"/>
    </source>
</evidence>
<proteinExistence type="predicted"/>
<name>Q9FRE2_ORYSJ</name>
<dbReference type="EMBL" id="AC082644">
    <property type="protein sequence ID" value="AAG46120.1"/>
    <property type="molecule type" value="Genomic_DNA"/>
</dbReference>
<dbReference type="Proteomes" id="UP000000763">
    <property type="component" value="Chromosome 3"/>
</dbReference>